<dbReference type="Gene3D" id="2.60.40.10">
    <property type="entry name" value="Immunoglobulins"/>
    <property type="match status" value="1"/>
</dbReference>
<dbReference type="Pfam" id="PF19077">
    <property type="entry name" value="Big_13"/>
    <property type="match status" value="1"/>
</dbReference>
<dbReference type="STRING" id="1459636.NTE_01198"/>
<keyword evidence="5" id="KW-1133">Transmembrane helix</keyword>
<dbReference type="GeneID" id="41597007"/>
<dbReference type="InterPro" id="IPR023828">
    <property type="entry name" value="Peptidase_S8_Ser-AS"/>
</dbReference>
<evidence type="ECO:0000256" key="3">
    <source>
        <dbReference type="ARBA" id="ARBA00022801"/>
    </source>
</evidence>
<name>A0A075MQC0_9ARCH</name>
<keyword evidence="3" id="KW-0378">Hydrolase</keyword>
<dbReference type="EMBL" id="CP007174">
    <property type="protein sequence ID" value="AIF83270.1"/>
    <property type="molecule type" value="Genomic_DNA"/>
</dbReference>
<reference evidence="8 9" key="1">
    <citation type="journal article" date="2014" name="PLoS ONE">
        <title>Genome Sequence of Candidatus Nitrososphaera evergladensis from Group I.1b Enriched from Everglades Soil Reveals Novel Genomic Features of the Ammonia-Oxidizing Archaea.</title>
        <authorList>
            <person name="Zhalnina K.V."/>
            <person name="Dias R."/>
            <person name="Leonard M.T."/>
            <person name="Dorr de Quadros P."/>
            <person name="Camargo F.A."/>
            <person name="Drew J.C."/>
            <person name="Farmerie W.G."/>
            <person name="Daroub S.H."/>
            <person name="Triplett E.W."/>
        </authorList>
    </citation>
    <scope>NUCLEOTIDE SEQUENCE [LARGE SCALE GENOMIC DNA]</scope>
    <source>
        <strain evidence="8 9">SR1</strain>
    </source>
</reference>
<dbReference type="PRINTS" id="PR00723">
    <property type="entry name" value="SUBTILISIN"/>
</dbReference>
<dbReference type="KEGG" id="nev:NTE_01198"/>
<evidence type="ECO:0000256" key="1">
    <source>
        <dbReference type="ARBA" id="ARBA00011073"/>
    </source>
</evidence>
<dbReference type="eggNOG" id="arCOG00704">
    <property type="taxonomic scope" value="Archaea"/>
</dbReference>
<keyword evidence="5" id="KW-0812">Transmembrane</keyword>
<dbReference type="InterPro" id="IPR018247">
    <property type="entry name" value="EF_Hand_1_Ca_BS"/>
</dbReference>
<dbReference type="SUPFAM" id="SSF52743">
    <property type="entry name" value="Subtilisin-like"/>
    <property type="match status" value="1"/>
</dbReference>
<dbReference type="PROSITE" id="PS00138">
    <property type="entry name" value="SUBTILASE_SER"/>
    <property type="match status" value="1"/>
</dbReference>
<dbReference type="InterPro" id="IPR036852">
    <property type="entry name" value="Peptidase_S8/S53_dom_sf"/>
</dbReference>
<dbReference type="HOGENOM" id="CLU_003710_0_0_2"/>
<evidence type="ECO:0000259" key="7">
    <source>
        <dbReference type="Pfam" id="PF19077"/>
    </source>
</evidence>
<evidence type="ECO:0000256" key="2">
    <source>
        <dbReference type="ARBA" id="ARBA00022670"/>
    </source>
</evidence>
<dbReference type="InterPro" id="IPR044016">
    <property type="entry name" value="Big_13"/>
</dbReference>
<dbReference type="InterPro" id="IPR013783">
    <property type="entry name" value="Ig-like_fold"/>
</dbReference>
<dbReference type="RefSeq" id="WP_148700063.1">
    <property type="nucleotide sequence ID" value="NZ_CP007174.1"/>
</dbReference>
<dbReference type="PANTHER" id="PTHR43806:SF11">
    <property type="entry name" value="CEREVISIN-RELATED"/>
    <property type="match status" value="1"/>
</dbReference>
<proteinExistence type="inferred from homology"/>
<dbReference type="Pfam" id="PF00082">
    <property type="entry name" value="Peptidase_S8"/>
    <property type="match status" value="1"/>
</dbReference>
<keyword evidence="4" id="KW-0720">Serine protease</keyword>
<dbReference type="InterPro" id="IPR050131">
    <property type="entry name" value="Peptidase_S8_subtilisin-like"/>
</dbReference>
<dbReference type="PANTHER" id="PTHR43806">
    <property type="entry name" value="PEPTIDASE S8"/>
    <property type="match status" value="1"/>
</dbReference>
<keyword evidence="9" id="KW-1185">Reference proteome</keyword>
<evidence type="ECO:0000313" key="8">
    <source>
        <dbReference type="EMBL" id="AIF83270.1"/>
    </source>
</evidence>
<organism evidence="8 9">
    <name type="scientific">Candidatus Nitrososphaera evergladensis SR1</name>
    <dbReference type="NCBI Taxonomy" id="1459636"/>
    <lineage>
        <taxon>Archaea</taxon>
        <taxon>Nitrososphaerota</taxon>
        <taxon>Nitrososphaeria</taxon>
        <taxon>Nitrososphaerales</taxon>
        <taxon>Nitrososphaeraceae</taxon>
        <taxon>Nitrososphaera</taxon>
    </lineage>
</organism>
<dbReference type="OrthoDB" id="27270at2157"/>
<dbReference type="eggNOG" id="arCOG03439">
    <property type="taxonomic scope" value="Archaea"/>
</dbReference>
<feature type="domain" description="Peptidase S8/S53" evidence="6">
    <location>
        <begin position="196"/>
        <end position="767"/>
    </location>
</feature>
<sequence>MIRLAAVVILLALVASAFVAPAYSLAPSREQVLSGGISESRPLSSLPMQTPAANSDDTVASIFGRNVPKSAIRSDFGSINLGSLQYNGNVGRTLVLGPGDPQALAGAHVVGMGGSPTQGSFLGVAFSKNPLAQSGNGFGYATDTPLAFDSLPHNNNNNNNSNTLAGYDNNNSASGRLSGTSITGADRAASLYNATGDGVKVAIVDTGSDFSNPDMRDAVARDAKGVPIMLDSDGQGLVLTRAKYVANINQQTGVIMNYTTGSNGKVQLPENTTSYTYVNGTGVYLRTSEGRIPVYNMLYPTFGAPELSATANVDWKIGKSSTDYIRSMSGVYHFGVVYQATTKLGTISLTLIPVLVVDSTEPGVYDTIVADMSYGWYYFTLGIAGAFPQTNHLMPAQLTFDFTDEKPFKLGDGNEFLTYDYNKDGVPDYSAGIAGARVLDIWRITDNKTQVVVADKSGVSGAVSAKLLEPMDPDGNYFGLMFDFAGHGTSTAATVASRGHAQYDIYNNATRYTLAGMAPGAKIIPVKSLWMGDALYGWLWASGFDLKESDGRWAYTGSHKADVMSNSWGISNFPLLKYGPGYDILSVFSSLLMVPHALAKDYPGTLVVDSVGNNGLGYGSVGAPNTSPLAISVGATTNNVHLQYGPFANITRFGTSAASYDDVAEFSSRGPSLLGDPKPELMAVGSYGFTPTDVTMKNLESKEGDPNDDGAFALFGGTSMAAPMVAGAAALVVQEMNETGKAPDPFAVKSILMSTAKDLKNDPFVQGSGRVDALAAVQLALGDTGFSVYTDDTAKTIMDSLRPSILTYAPTLGIINNGYPVQIPGTVPATAIDGARETRWFAGRIEPGKKASTDVVIENPSKQKDLTVELSSTIEKLVARYEVKNATKLFLEDPTHSNKTFGYEPNYYDLTKLAGVEGGKLPDSDLMVARVNFPFSSFMNQTELFADHLRIASVYSYDWHDANKDGKISYAEIGMVNRGGAWGTTQEVRISDPKDKFTGTPVVGVYPVPTVFSFWSGDKLINSTSMNYTLTVELYKRMPNPDVQLDKSLVTVPPGGTAKVNATIAARNDTLSGIYFGEIMAKGPRNSVVMPVSYVVTTKPVPKDVPVVLSPPAAGSAQKQPESEIEGSLGLKPNGYVGGLSDMVSRYAAGDWRSYYFTVTDPTVTAMTLKVSWPHNSTSVNAMAYGPDGRMVASSVPAGVFQEFVSWPSNDWLGTSAVSEGGAFFFSQNAGERSTVLHVPVNATGIYSLLVHNTLFHGESLYEPLSVEAKFSTLLPDTTPPKLTADVPKFVRGDAVAVPVTIDDSNPAGLSYSVDGKAEPSSGNQVRIEGGTLAEGPHLLTIESKDTVGNLASSSWQFTVDKTPPATELFVRDGNNNSTDAIVAGKHLVVSKQATLAWNVTDANGVAGKVTVRLPDANNSTKPASYDPDSSMVFNSTALADGHYNFTISSRDLPGNKATRTWDLVVDNTPPKASVGVSGGDVQGITKVALGAQDENLKSATLSVGGNRMVVNVTGLGEYDLDTTGLPDGKYEVKLAALDTAGNEGTASATLTVANVQPMIEMVAILGVVGGLAGGAAIAWVIASRRRK</sequence>
<feature type="domain" description="Bacterial Ig-like" evidence="7">
    <location>
        <begin position="1393"/>
        <end position="1468"/>
    </location>
</feature>
<gene>
    <name evidence="8" type="ORF">NTE_01198</name>
</gene>
<dbReference type="Proteomes" id="UP000028194">
    <property type="component" value="Chromosome"/>
</dbReference>
<accession>A0A075MQC0</accession>
<evidence type="ECO:0000259" key="6">
    <source>
        <dbReference type="Pfam" id="PF00082"/>
    </source>
</evidence>
<dbReference type="GO" id="GO:0006508">
    <property type="term" value="P:proteolysis"/>
    <property type="evidence" value="ECO:0007669"/>
    <property type="project" value="UniProtKB-KW"/>
</dbReference>
<comment type="similarity">
    <text evidence="1">Belongs to the peptidase S8 family.</text>
</comment>
<evidence type="ECO:0000256" key="5">
    <source>
        <dbReference type="SAM" id="Phobius"/>
    </source>
</evidence>
<protein>
    <submittedName>
        <fullName evidence="8">Subtilase family protease</fullName>
    </submittedName>
</protein>
<evidence type="ECO:0000313" key="9">
    <source>
        <dbReference type="Proteomes" id="UP000028194"/>
    </source>
</evidence>
<dbReference type="InterPro" id="IPR000209">
    <property type="entry name" value="Peptidase_S8/S53_dom"/>
</dbReference>
<evidence type="ECO:0000256" key="4">
    <source>
        <dbReference type="ARBA" id="ARBA00022825"/>
    </source>
</evidence>
<feature type="transmembrane region" description="Helical" evidence="5">
    <location>
        <begin position="1562"/>
        <end position="1583"/>
    </location>
</feature>
<dbReference type="Gene3D" id="3.40.50.200">
    <property type="entry name" value="Peptidase S8/S53 domain"/>
    <property type="match status" value="1"/>
</dbReference>
<dbReference type="PROSITE" id="PS00018">
    <property type="entry name" value="EF_HAND_1"/>
    <property type="match status" value="1"/>
</dbReference>
<keyword evidence="5" id="KW-0472">Membrane</keyword>
<dbReference type="GO" id="GO:0004252">
    <property type="term" value="F:serine-type endopeptidase activity"/>
    <property type="evidence" value="ECO:0007669"/>
    <property type="project" value="InterPro"/>
</dbReference>
<dbReference type="InterPro" id="IPR015500">
    <property type="entry name" value="Peptidase_S8_subtilisin-rel"/>
</dbReference>
<keyword evidence="2 8" id="KW-0645">Protease</keyword>
<dbReference type="PROSITE" id="PS51892">
    <property type="entry name" value="SUBTILASE"/>
    <property type="match status" value="1"/>
</dbReference>